<evidence type="ECO:0008006" key="4">
    <source>
        <dbReference type="Google" id="ProtNLM"/>
    </source>
</evidence>
<keyword evidence="3" id="KW-1185">Reference proteome</keyword>
<name>A0AAV1RYE1_9ROSI</name>
<dbReference type="EMBL" id="CAWUPB010001160">
    <property type="protein sequence ID" value="CAK7341865.1"/>
    <property type="molecule type" value="Genomic_DNA"/>
</dbReference>
<sequence>MPSHDHDQDQGQLDSNPQTPEPRARPVGATEYSWCRSVPLGTGITVLALLLTKRPNIHLLQTILDKLQNSRPLLRSKLRFNSTTNTFSFITPTSPHVQIQRFDLSSTSDIISNNDRNIDPYHLILEHELNQNSWSAYLDQSSDAETNVFFVTLYTLSEKRWAVVLRLHTSTCDRAAAAGLLRELLVRFGGESLGGTQKEYENEVEVSLGIEDHVPNGKGNKPFWARGLDMLGYSLNSFRLSNLDFVDADSPRGSKVARLQMNPDDTQKLLDVSGFVFALLDLFASYRLLVMRVRSILHLI</sequence>
<proteinExistence type="predicted"/>
<evidence type="ECO:0000256" key="1">
    <source>
        <dbReference type="SAM" id="MobiDB-lite"/>
    </source>
</evidence>
<gene>
    <name evidence="2" type="ORF">DCAF_LOCUS16501</name>
</gene>
<dbReference type="Proteomes" id="UP001314170">
    <property type="component" value="Unassembled WGS sequence"/>
</dbReference>
<organism evidence="2 3">
    <name type="scientific">Dovyalis caffra</name>
    <dbReference type="NCBI Taxonomy" id="77055"/>
    <lineage>
        <taxon>Eukaryota</taxon>
        <taxon>Viridiplantae</taxon>
        <taxon>Streptophyta</taxon>
        <taxon>Embryophyta</taxon>
        <taxon>Tracheophyta</taxon>
        <taxon>Spermatophyta</taxon>
        <taxon>Magnoliopsida</taxon>
        <taxon>eudicotyledons</taxon>
        <taxon>Gunneridae</taxon>
        <taxon>Pentapetalae</taxon>
        <taxon>rosids</taxon>
        <taxon>fabids</taxon>
        <taxon>Malpighiales</taxon>
        <taxon>Salicaceae</taxon>
        <taxon>Flacourtieae</taxon>
        <taxon>Dovyalis</taxon>
    </lineage>
</organism>
<accession>A0AAV1RYE1</accession>
<reference evidence="2 3" key="1">
    <citation type="submission" date="2024-01" db="EMBL/GenBank/DDBJ databases">
        <authorList>
            <person name="Waweru B."/>
        </authorList>
    </citation>
    <scope>NUCLEOTIDE SEQUENCE [LARGE SCALE GENOMIC DNA]</scope>
</reference>
<dbReference type="PANTHER" id="PTHR34375">
    <property type="entry name" value="GATA ZINC FINGER PROTEIN-RELATED"/>
    <property type="match status" value="1"/>
</dbReference>
<evidence type="ECO:0000313" key="2">
    <source>
        <dbReference type="EMBL" id="CAK7341865.1"/>
    </source>
</evidence>
<comment type="caution">
    <text evidence="2">The sequence shown here is derived from an EMBL/GenBank/DDBJ whole genome shotgun (WGS) entry which is preliminary data.</text>
</comment>
<feature type="region of interest" description="Disordered" evidence="1">
    <location>
        <begin position="1"/>
        <end position="28"/>
    </location>
</feature>
<evidence type="ECO:0000313" key="3">
    <source>
        <dbReference type="Proteomes" id="UP001314170"/>
    </source>
</evidence>
<protein>
    <recommendedName>
        <fullName evidence="4">Condensation domain-containing protein</fullName>
    </recommendedName>
</protein>
<dbReference type="PANTHER" id="PTHR34375:SF2">
    <property type="entry name" value="GATA ZINC FINGER PROTEIN"/>
    <property type="match status" value="1"/>
</dbReference>
<dbReference type="AlphaFoldDB" id="A0AAV1RYE1"/>
<dbReference type="SUPFAM" id="SSF52777">
    <property type="entry name" value="CoA-dependent acyltransferases"/>
    <property type="match status" value="1"/>
</dbReference>